<proteinExistence type="predicted"/>
<accession>A0A846MZ03</accession>
<keyword evidence="2" id="KW-1185">Reference proteome</keyword>
<organism evidence="1 2">
    <name type="scientific">Rhizomicrobium palustre</name>
    <dbReference type="NCBI Taxonomy" id="189966"/>
    <lineage>
        <taxon>Bacteria</taxon>
        <taxon>Pseudomonadati</taxon>
        <taxon>Pseudomonadota</taxon>
        <taxon>Alphaproteobacteria</taxon>
        <taxon>Micropepsales</taxon>
        <taxon>Micropepsaceae</taxon>
        <taxon>Rhizomicrobium</taxon>
    </lineage>
</organism>
<dbReference type="AlphaFoldDB" id="A0A846MZ03"/>
<comment type="caution">
    <text evidence="1">The sequence shown here is derived from an EMBL/GenBank/DDBJ whole genome shotgun (WGS) entry which is preliminary data.</text>
</comment>
<dbReference type="Proteomes" id="UP000570514">
    <property type="component" value="Unassembled WGS sequence"/>
</dbReference>
<evidence type="ECO:0000313" key="2">
    <source>
        <dbReference type="Proteomes" id="UP000570514"/>
    </source>
</evidence>
<evidence type="ECO:0000313" key="1">
    <source>
        <dbReference type="EMBL" id="NIK88676.1"/>
    </source>
</evidence>
<gene>
    <name evidence="1" type="ORF">FHS83_001994</name>
</gene>
<reference evidence="1 2" key="1">
    <citation type="submission" date="2020-03" db="EMBL/GenBank/DDBJ databases">
        <title>Genomic Encyclopedia of Type Strains, Phase IV (KMG-IV): sequencing the most valuable type-strain genomes for metagenomic binning, comparative biology and taxonomic classification.</title>
        <authorList>
            <person name="Goeker M."/>
        </authorList>
    </citation>
    <scope>NUCLEOTIDE SEQUENCE [LARGE SCALE GENOMIC DNA]</scope>
    <source>
        <strain evidence="1 2">DSM 19867</strain>
    </source>
</reference>
<sequence length="73" mass="7637">MSTVGSATSVIASVGALRTSVQIAVPNPNQLQITDPNLEAAIQRVATELYMRAHCEVPPDVTDMGGGIFNVIV</sequence>
<dbReference type="EMBL" id="JAASRM010000001">
    <property type="protein sequence ID" value="NIK88676.1"/>
    <property type="molecule type" value="Genomic_DNA"/>
</dbReference>
<protein>
    <submittedName>
        <fullName evidence="1">Uncharacterized protein</fullName>
    </submittedName>
</protein>
<dbReference type="RefSeq" id="WP_167082830.1">
    <property type="nucleotide sequence ID" value="NZ_BAAADC010000001.1"/>
</dbReference>
<name>A0A846MZ03_9PROT</name>